<protein>
    <submittedName>
        <fullName evidence="1">Uncharacterized protein</fullName>
    </submittedName>
</protein>
<dbReference type="Proteomes" id="UP001162972">
    <property type="component" value="Chromosome 17"/>
</dbReference>
<evidence type="ECO:0000313" key="2">
    <source>
        <dbReference type="Proteomes" id="UP001162972"/>
    </source>
</evidence>
<dbReference type="AlphaFoldDB" id="A0AAD6KE23"/>
<gene>
    <name evidence="1" type="ORF">OIU84_028129</name>
</gene>
<sequence length="29" mass="3089">MNDNTNPNCIKSLLQLANAQVHPSAALNP</sequence>
<evidence type="ECO:0000313" key="1">
    <source>
        <dbReference type="EMBL" id="KAJ6420709.1"/>
    </source>
</evidence>
<dbReference type="EMBL" id="JAPFFJ010000008">
    <property type="protein sequence ID" value="KAJ6420709.1"/>
    <property type="molecule type" value="Genomic_DNA"/>
</dbReference>
<name>A0AAD6KE23_9ROSI</name>
<comment type="caution">
    <text evidence="1">The sequence shown here is derived from an EMBL/GenBank/DDBJ whole genome shotgun (WGS) entry which is preliminary data.</text>
</comment>
<keyword evidence="2" id="KW-1185">Reference proteome</keyword>
<feature type="non-terminal residue" evidence="1">
    <location>
        <position position="29"/>
    </location>
</feature>
<proteinExistence type="predicted"/>
<accession>A0AAD6KE23</accession>
<organism evidence="1 2">
    <name type="scientific">Salix udensis</name>
    <dbReference type="NCBI Taxonomy" id="889485"/>
    <lineage>
        <taxon>Eukaryota</taxon>
        <taxon>Viridiplantae</taxon>
        <taxon>Streptophyta</taxon>
        <taxon>Embryophyta</taxon>
        <taxon>Tracheophyta</taxon>
        <taxon>Spermatophyta</taxon>
        <taxon>Magnoliopsida</taxon>
        <taxon>eudicotyledons</taxon>
        <taxon>Gunneridae</taxon>
        <taxon>Pentapetalae</taxon>
        <taxon>rosids</taxon>
        <taxon>fabids</taxon>
        <taxon>Malpighiales</taxon>
        <taxon>Salicaceae</taxon>
        <taxon>Saliceae</taxon>
        <taxon>Salix</taxon>
    </lineage>
</organism>
<reference evidence="1 2" key="1">
    <citation type="journal article" date="2023" name="Int. J. Mol. Sci.">
        <title>De Novo Assembly and Annotation of 11 Diverse Shrub Willow (Salix) Genomes Reveals Novel Gene Organization in Sex-Linked Regions.</title>
        <authorList>
            <person name="Hyden B."/>
            <person name="Feng K."/>
            <person name="Yates T.B."/>
            <person name="Jawdy S."/>
            <person name="Cereghino C."/>
            <person name="Smart L.B."/>
            <person name="Muchero W."/>
        </authorList>
    </citation>
    <scope>NUCLEOTIDE SEQUENCE [LARGE SCALE GENOMIC DNA]</scope>
    <source>
        <tissue evidence="1">Shoot tip</tissue>
    </source>
</reference>